<gene>
    <name evidence="2" type="ORF">FOXB_13020</name>
</gene>
<protein>
    <submittedName>
        <fullName evidence="2">Uncharacterized protein</fullName>
    </submittedName>
</protein>
<name>F9G2Y8_FUSOF</name>
<keyword evidence="1" id="KW-0472">Membrane</keyword>
<reference evidence="2" key="1">
    <citation type="journal article" date="2012" name="Mol. Plant Microbe Interact.">
        <title>A highly conserved effector in Fusarium oxysporum is required for full virulence on Arabidopsis.</title>
        <authorList>
            <person name="Thatcher L.F."/>
            <person name="Gardiner D.M."/>
            <person name="Kazan K."/>
            <person name="Manners J."/>
        </authorList>
    </citation>
    <scope>NUCLEOTIDE SEQUENCE [LARGE SCALE GENOMIC DNA]</scope>
    <source>
        <strain evidence="2">Fo5176</strain>
    </source>
</reference>
<accession>F9G2Y8</accession>
<evidence type="ECO:0000256" key="1">
    <source>
        <dbReference type="SAM" id="Phobius"/>
    </source>
</evidence>
<dbReference type="PaxDb" id="5507-FOXG_05727P0"/>
<evidence type="ECO:0000313" key="2">
    <source>
        <dbReference type="EMBL" id="EGU76459.1"/>
    </source>
</evidence>
<feature type="transmembrane region" description="Helical" evidence="1">
    <location>
        <begin position="39"/>
        <end position="63"/>
    </location>
</feature>
<dbReference type="AlphaFoldDB" id="F9G2Y8"/>
<dbReference type="OrthoDB" id="5013419at2759"/>
<keyword evidence="1" id="KW-1133">Transmembrane helix</keyword>
<organism evidence="2">
    <name type="scientific">Fusarium oxysporum (strain Fo5176)</name>
    <name type="common">Fusarium vascular wilt</name>
    <dbReference type="NCBI Taxonomy" id="660025"/>
    <lineage>
        <taxon>Eukaryota</taxon>
        <taxon>Fungi</taxon>
        <taxon>Dikarya</taxon>
        <taxon>Ascomycota</taxon>
        <taxon>Pezizomycotina</taxon>
        <taxon>Sordariomycetes</taxon>
        <taxon>Hypocreomycetidae</taxon>
        <taxon>Hypocreales</taxon>
        <taxon>Nectriaceae</taxon>
        <taxon>Fusarium</taxon>
        <taxon>Fusarium oxysporum species complex</taxon>
    </lineage>
</organism>
<proteinExistence type="predicted"/>
<comment type="caution">
    <text evidence="2">The sequence shown here is derived from an EMBL/GenBank/DDBJ whole genome shotgun (WGS) entry which is preliminary data.</text>
</comment>
<keyword evidence="1" id="KW-0812">Transmembrane</keyword>
<sequence length="342" mass="38446">MALSYGYTASFVYDFFVYLTEDTGFCKESDFQAQLQETAFASITTIMLFLSTLVLSFVAVGYATPLAIRLDNTEPPENATFVQCVEGTTDPICLKIRGPSSDVITEIVHPDGTVEVHRNKYTREQLKDIRHKHKVKSVKHKPGHTVRDESAAFISDLTKRESGPRICKSETQRWWDQNDWGYWYQTWHQVGNCFYCNQCTEAIAVGFSVSQTWTVGLSAKFGEVIEASFEFSWGETHTLTDTRTCQWNNVQSGCHSIWYQPLMSYHNGYANYQTHTHCGAGQGQGASDSYYDHNYAYANVNQIGNNNGVNQGNLGCDSGCQGNDHRQCQYGNNGGSLWPNAN</sequence>
<dbReference type="EMBL" id="AFQF01003278">
    <property type="protein sequence ID" value="EGU76459.1"/>
    <property type="molecule type" value="Genomic_DNA"/>
</dbReference>